<dbReference type="AlphaFoldDB" id="A0A5N0EFD6"/>
<evidence type="ECO:0000313" key="3">
    <source>
        <dbReference type="Proteomes" id="UP000323876"/>
    </source>
</evidence>
<reference evidence="2 3" key="1">
    <citation type="submission" date="2019-09" db="EMBL/GenBank/DDBJ databases">
        <authorList>
            <person name="Wang X."/>
        </authorList>
    </citation>
    <scope>NUCLEOTIDE SEQUENCE [LARGE SCALE GENOMIC DNA]</scope>
    <source>
        <strain evidence="2 3">CICC 11023</strain>
    </source>
</reference>
<protein>
    <submittedName>
        <fullName evidence="2">Uncharacterized protein</fullName>
    </submittedName>
</protein>
<keyword evidence="1" id="KW-0472">Membrane</keyword>
<keyword evidence="3" id="KW-1185">Reference proteome</keyword>
<dbReference type="RefSeq" id="WP_150403216.1">
    <property type="nucleotide sequence ID" value="NZ_VXLC01000006.1"/>
</dbReference>
<organism evidence="2 3">
    <name type="scientific">Nocardia colli</name>
    <dbReference type="NCBI Taxonomy" id="2545717"/>
    <lineage>
        <taxon>Bacteria</taxon>
        <taxon>Bacillati</taxon>
        <taxon>Actinomycetota</taxon>
        <taxon>Actinomycetes</taxon>
        <taxon>Mycobacteriales</taxon>
        <taxon>Nocardiaceae</taxon>
        <taxon>Nocardia</taxon>
    </lineage>
</organism>
<gene>
    <name evidence="2" type="ORF">F3087_18500</name>
</gene>
<name>A0A5N0EFD6_9NOCA</name>
<keyword evidence="1" id="KW-0812">Transmembrane</keyword>
<evidence type="ECO:0000313" key="2">
    <source>
        <dbReference type="EMBL" id="KAA8887646.1"/>
    </source>
</evidence>
<proteinExistence type="predicted"/>
<feature type="transmembrane region" description="Helical" evidence="1">
    <location>
        <begin position="21"/>
        <end position="38"/>
    </location>
</feature>
<sequence length="82" mass="9665">MTARSRRAAKRRRAWRKFVRIAIHLTPGFYAIGWGYHIDASMVDVSHRRRDLAEARRRNGRCLSATEREAWRALEKSLKSAR</sequence>
<keyword evidence="1" id="KW-1133">Transmembrane helix</keyword>
<accession>A0A5N0EFD6</accession>
<dbReference type="EMBL" id="VXLC01000006">
    <property type="protein sequence ID" value="KAA8887646.1"/>
    <property type="molecule type" value="Genomic_DNA"/>
</dbReference>
<comment type="caution">
    <text evidence="2">The sequence shown here is derived from an EMBL/GenBank/DDBJ whole genome shotgun (WGS) entry which is preliminary data.</text>
</comment>
<evidence type="ECO:0000256" key="1">
    <source>
        <dbReference type="SAM" id="Phobius"/>
    </source>
</evidence>
<dbReference type="Proteomes" id="UP000323876">
    <property type="component" value="Unassembled WGS sequence"/>
</dbReference>